<evidence type="ECO:0000259" key="4">
    <source>
        <dbReference type="PROSITE" id="PS50995"/>
    </source>
</evidence>
<dbReference type="InterPro" id="IPR023187">
    <property type="entry name" value="Tscrpt_reg_MarR-type_CS"/>
</dbReference>
<keyword evidence="2" id="KW-0238">DNA-binding</keyword>
<proteinExistence type="predicted"/>
<dbReference type="Proteomes" id="UP001147700">
    <property type="component" value="Unassembled WGS sequence"/>
</dbReference>
<dbReference type="SMART" id="SM00347">
    <property type="entry name" value="HTH_MARR"/>
    <property type="match status" value="1"/>
</dbReference>
<protein>
    <submittedName>
        <fullName evidence="5">MarR family transcriptional regulator</fullName>
    </submittedName>
</protein>
<dbReference type="InterPro" id="IPR036390">
    <property type="entry name" value="WH_DNA-bd_sf"/>
</dbReference>
<evidence type="ECO:0000256" key="3">
    <source>
        <dbReference type="ARBA" id="ARBA00023163"/>
    </source>
</evidence>
<sequence length="145" mass="15510">MPGWVAIEAILRAGSAAIDELHRRLAERGHPDARPAHGYAFQAIGADGTTASELGQRLGVTKQAAGQMVDELARLGYVTRGPDPSDGRRRLITLTPRGIDCLRASADIFDELLAEWRARAGDVDAAIAALDALAALYGGRLRPIW</sequence>
<dbReference type="PANTHER" id="PTHR33164">
    <property type="entry name" value="TRANSCRIPTIONAL REGULATOR, MARR FAMILY"/>
    <property type="match status" value="1"/>
</dbReference>
<dbReference type="InterPro" id="IPR039422">
    <property type="entry name" value="MarR/SlyA-like"/>
</dbReference>
<dbReference type="SUPFAM" id="SSF46785">
    <property type="entry name" value="Winged helix' DNA-binding domain"/>
    <property type="match status" value="1"/>
</dbReference>
<keyword evidence="6" id="KW-1185">Reference proteome</keyword>
<evidence type="ECO:0000313" key="5">
    <source>
        <dbReference type="EMBL" id="MDA0137380.1"/>
    </source>
</evidence>
<feature type="domain" description="HTH marR-type" evidence="4">
    <location>
        <begin position="1"/>
        <end position="135"/>
    </location>
</feature>
<dbReference type="InterPro" id="IPR000835">
    <property type="entry name" value="HTH_MarR-typ"/>
</dbReference>
<organism evidence="5 6">
    <name type="scientific">Solirubrobacter deserti</name>
    <dbReference type="NCBI Taxonomy" id="2282478"/>
    <lineage>
        <taxon>Bacteria</taxon>
        <taxon>Bacillati</taxon>
        <taxon>Actinomycetota</taxon>
        <taxon>Thermoleophilia</taxon>
        <taxon>Solirubrobacterales</taxon>
        <taxon>Solirubrobacteraceae</taxon>
        <taxon>Solirubrobacter</taxon>
    </lineage>
</organism>
<gene>
    <name evidence="5" type="ORF">OJ962_07740</name>
</gene>
<dbReference type="RefSeq" id="WP_202955714.1">
    <property type="nucleotide sequence ID" value="NZ_JAPCID010000009.1"/>
</dbReference>
<dbReference type="InterPro" id="IPR036388">
    <property type="entry name" value="WH-like_DNA-bd_sf"/>
</dbReference>
<name>A0ABT4RGF2_9ACTN</name>
<reference evidence="5" key="1">
    <citation type="submission" date="2022-10" db="EMBL/GenBank/DDBJ databases">
        <title>The WGS of Solirubrobacter sp. CPCC 204708.</title>
        <authorList>
            <person name="Jiang Z."/>
        </authorList>
    </citation>
    <scope>NUCLEOTIDE SEQUENCE</scope>
    <source>
        <strain evidence="5">CPCC 204708</strain>
    </source>
</reference>
<dbReference type="PANTHER" id="PTHR33164:SF99">
    <property type="entry name" value="MARR FAMILY REGULATORY PROTEIN"/>
    <property type="match status" value="1"/>
</dbReference>
<keyword evidence="3" id="KW-0804">Transcription</keyword>
<evidence type="ECO:0000256" key="2">
    <source>
        <dbReference type="ARBA" id="ARBA00023125"/>
    </source>
</evidence>
<dbReference type="Pfam" id="PF12802">
    <property type="entry name" value="MarR_2"/>
    <property type="match status" value="1"/>
</dbReference>
<dbReference type="PROSITE" id="PS50995">
    <property type="entry name" value="HTH_MARR_2"/>
    <property type="match status" value="1"/>
</dbReference>
<evidence type="ECO:0000256" key="1">
    <source>
        <dbReference type="ARBA" id="ARBA00023015"/>
    </source>
</evidence>
<keyword evidence="1" id="KW-0805">Transcription regulation</keyword>
<dbReference type="EMBL" id="JAPCID010000009">
    <property type="protein sequence ID" value="MDA0137380.1"/>
    <property type="molecule type" value="Genomic_DNA"/>
</dbReference>
<accession>A0ABT4RGF2</accession>
<evidence type="ECO:0000313" key="6">
    <source>
        <dbReference type="Proteomes" id="UP001147700"/>
    </source>
</evidence>
<comment type="caution">
    <text evidence="5">The sequence shown here is derived from an EMBL/GenBank/DDBJ whole genome shotgun (WGS) entry which is preliminary data.</text>
</comment>
<dbReference type="Gene3D" id="1.10.10.10">
    <property type="entry name" value="Winged helix-like DNA-binding domain superfamily/Winged helix DNA-binding domain"/>
    <property type="match status" value="1"/>
</dbReference>
<dbReference type="PROSITE" id="PS01117">
    <property type="entry name" value="HTH_MARR_1"/>
    <property type="match status" value="1"/>
</dbReference>